<dbReference type="InterPro" id="IPR020825">
    <property type="entry name" value="Phe-tRNA_synthase-like_B3/B4"/>
</dbReference>
<dbReference type="GO" id="GO:0004826">
    <property type="term" value="F:phenylalanine-tRNA ligase activity"/>
    <property type="evidence" value="ECO:0007669"/>
    <property type="project" value="InterPro"/>
</dbReference>
<reference evidence="2" key="1">
    <citation type="submission" date="2019-01" db="EMBL/GenBank/DDBJ databases">
        <authorList>
            <consortium name="Pathogen Informatics"/>
        </authorList>
    </citation>
    <scope>NUCLEOTIDE SEQUENCE [LARGE SCALE GENOMIC DNA]</scope>
    <source>
        <strain evidence="2">NCTC10113</strain>
    </source>
</reference>
<dbReference type="InterPro" id="IPR005146">
    <property type="entry name" value="B3/B4_tRNA-bd"/>
</dbReference>
<name>A0A448ZY69_METSV</name>
<dbReference type="SMART" id="SM00873">
    <property type="entry name" value="B3_4"/>
    <property type="match status" value="1"/>
</dbReference>
<evidence type="ECO:0000313" key="2">
    <source>
        <dbReference type="EMBL" id="VEU56201.1"/>
    </source>
</evidence>
<dbReference type="PANTHER" id="PTHR39209:SF2">
    <property type="entry name" value="CYTOPLASMIC PROTEIN"/>
    <property type="match status" value="1"/>
</dbReference>
<dbReference type="Gene3D" id="3.50.40.10">
    <property type="entry name" value="Phenylalanyl-trna Synthetase, Chain B, domain 3"/>
    <property type="match status" value="1"/>
</dbReference>
<feature type="domain" description="B3/B4 tRNA-binding" evidence="1">
    <location>
        <begin position="65"/>
        <end position="214"/>
    </location>
</feature>
<dbReference type="EMBL" id="LR214939">
    <property type="protein sequence ID" value="VEU56201.1"/>
    <property type="molecule type" value="Genomic_DNA"/>
</dbReference>
<keyword evidence="2" id="KW-0614">Plasmid</keyword>
<gene>
    <name evidence="2" type="ORF">NCTC10113_01097</name>
</gene>
<evidence type="ECO:0000259" key="1">
    <source>
        <dbReference type="SMART" id="SM00873"/>
    </source>
</evidence>
<dbReference type="AlphaFoldDB" id="A0A448ZY69"/>
<organism evidence="2">
    <name type="scientific">Metamycoplasma salivarium</name>
    <name type="common">Mycoplasma salivarium</name>
    <dbReference type="NCBI Taxonomy" id="2124"/>
    <lineage>
        <taxon>Bacteria</taxon>
        <taxon>Bacillati</taxon>
        <taxon>Mycoplasmatota</taxon>
        <taxon>Mycoplasmoidales</taxon>
        <taxon>Metamycoplasmataceae</taxon>
        <taxon>Metamycoplasma</taxon>
    </lineage>
</organism>
<geneLocation type="plasmid" evidence="2">
    <name>2</name>
</geneLocation>
<sequence>MKKFIVDKSFWDLFPNAMLGIILIKNMQNSNNSPKEVQDILKKANKDAYKHLEFSSIFSENPAIKVWRDTFQKFKTKKGARSSIEALLKRVEKDNEVNSINILVDLYNAISLEFGLPCGAEDIKKINGNLILGITNGGDEFYPLGEEENSPTLPNEVCYYDSQGAVCRCLNWRDGKRTMIDENTKDAFLIMECVDETQFDALKNAINKMSNYAQKYLNANCKTHFLTKQNSEIIIEN</sequence>
<accession>A0A448ZY69</accession>
<proteinExistence type="predicted"/>
<protein>
    <submittedName>
        <fullName evidence="2">B3/4 domain</fullName>
    </submittedName>
</protein>
<dbReference type="RefSeq" id="WP_024544070.1">
    <property type="nucleotide sequence ID" value="NZ_LR214938.2"/>
</dbReference>
<dbReference type="PANTHER" id="PTHR39209">
    <property type="match status" value="1"/>
</dbReference>
<dbReference type="Pfam" id="PF03483">
    <property type="entry name" value="B3_4"/>
    <property type="match status" value="1"/>
</dbReference>
<dbReference type="SUPFAM" id="SSF56037">
    <property type="entry name" value="PheT/TilS domain"/>
    <property type="match status" value="1"/>
</dbReference>
<dbReference type="GO" id="GO:0003723">
    <property type="term" value="F:RNA binding"/>
    <property type="evidence" value="ECO:0007669"/>
    <property type="project" value="InterPro"/>
</dbReference>